<organism evidence="1 2">
    <name type="scientific">Saitozyma podzolica</name>
    <dbReference type="NCBI Taxonomy" id="1890683"/>
    <lineage>
        <taxon>Eukaryota</taxon>
        <taxon>Fungi</taxon>
        <taxon>Dikarya</taxon>
        <taxon>Basidiomycota</taxon>
        <taxon>Agaricomycotina</taxon>
        <taxon>Tremellomycetes</taxon>
        <taxon>Tremellales</taxon>
        <taxon>Trimorphomycetaceae</taxon>
        <taxon>Saitozyma</taxon>
    </lineage>
</organism>
<evidence type="ECO:0000313" key="2">
    <source>
        <dbReference type="Proteomes" id="UP000279259"/>
    </source>
</evidence>
<keyword evidence="2" id="KW-1185">Reference proteome</keyword>
<sequence length="374" mass="41725">MATTVVETATTPTPRLVLRPPVSSSGNNVSATAAAPKFTAYMSSIRGELPPFPYADALQKGPFGDFRDDLARDGVAVIKGAIPRDRAVGYRDAAFKWLEAWPFGFKLDDPSTWNNDHLPIQQPNRLGMYDAYGIQHEQFVWDIRTEPGVVNAFATLWGTEKLVSSFDGVTVMLPQNSKPKELFWPHIDQSPHRVGFFVAQGLVNLNDNGPDDGGLLVMRGSSNLMTQFFEETGRPPMPPSRIDWHLFSKEDKQWFLDHGCEWTKICADPGDLILWSSGTMHQNTPPKADVHRVVSYVCMGPEHLQTPEDRAMRDSCWRLGEGTTHAPFHGVASAKVEPYIRDSTGSPDKEWDHRINPVVPSDMVLKLAGQLPYK</sequence>
<accession>A0A427YFC0</accession>
<gene>
    <name evidence="1" type="ORF">EHS25_002228</name>
</gene>
<proteinExistence type="predicted"/>
<dbReference type="AlphaFoldDB" id="A0A427YFC0"/>
<dbReference type="PANTHER" id="PTHR31630:SF6">
    <property type="entry name" value="PHYTANOYL-COA DIOXYGENASE-RELATED"/>
    <property type="match status" value="1"/>
</dbReference>
<dbReference type="SUPFAM" id="SSF51197">
    <property type="entry name" value="Clavaminate synthase-like"/>
    <property type="match status" value="1"/>
</dbReference>
<name>A0A427YFC0_9TREE</name>
<evidence type="ECO:0008006" key="3">
    <source>
        <dbReference type="Google" id="ProtNLM"/>
    </source>
</evidence>
<dbReference type="Proteomes" id="UP000279259">
    <property type="component" value="Unassembled WGS sequence"/>
</dbReference>
<dbReference type="EMBL" id="RSCD01000013">
    <property type="protein sequence ID" value="RSH89677.1"/>
    <property type="molecule type" value="Genomic_DNA"/>
</dbReference>
<dbReference type="Gene3D" id="2.60.120.620">
    <property type="entry name" value="q2cbj1_9rhob like domain"/>
    <property type="match status" value="1"/>
</dbReference>
<dbReference type="OrthoDB" id="445007at2759"/>
<reference evidence="1 2" key="1">
    <citation type="submission" date="2018-11" db="EMBL/GenBank/DDBJ databases">
        <title>Genome sequence of Saitozyma podzolica DSM 27192.</title>
        <authorList>
            <person name="Aliyu H."/>
            <person name="Gorte O."/>
            <person name="Ochsenreither K."/>
        </authorList>
    </citation>
    <scope>NUCLEOTIDE SEQUENCE [LARGE SCALE GENOMIC DNA]</scope>
    <source>
        <strain evidence="1 2">DSM 27192</strain>
    </source>
</reference>
<evidence type="ECO:0000313" key="1">
    <source>
        <dbReference type="EMBL" id="RSH89677.1"/>
    </source>
</evidence>
<dbReference type="PANTHER" id="PTHR31630">
    <property type="entry name" value="PHYTANOYL-COA DIOXYGENASE-RELATED-RELATED"/>
    <property type="match status" value="1"/>
</dbReference>
<comment type="caution">
    <text evidence="1">The sequence shown here is derived from an EMBL/GenBank/DDBJ whole genome shotgun (WGS) entry which is preliminary data.</text>
</comment>
<protein>
    <recommendedName>
        <fullName evidence="3">Phytanoyl-CoA dioxygenase</fullName>
    </recommendedName>
</protein>